<evidence type="ECO:0000313" key="1">
    <source>
        <dbReference type="EMBL" id="EDP97018.1"/>
    </source>
</evidence>
<dbReference type="STRING" id="391587.KAOT1_17683"/>
<proteinExistence type="predicted"/>
<dbReference type="EMBL" id="ABIB01000003">
    <property type="protein sequence ID" value="EDP97018.1"/>
    <property type="molecule type" value="Genomic_DNA"/>
</dbReference>
<keyword evidence="2" id="KW-1185">Reference proteome</keyword>
<dbReference type="AlphaFoldDB" id="A9DT34"/>
<dbReference type="InterPro" id="IPR058238">
    <property type="entry name" value="Lant_leader_dom"/>
</dbReference>
<comment type="caution">
    <text evidence="1">The sequence shown here is derived from an EMBL/GenBank/DDBJ whole genome shotgun (WGS) entry which is preliminary data.</text>
</comment>
<dbReference type="Proteomes" id="UP000002945">
    <property type="component" value="Unassembled WGS sequence"/>
</dbReference>
<name>A9DT34_9FLAO</name>
<dbReference type="HOGENOM" id="CLU_2861928_0_0_10"/>
<organism evidence="1 2">
    <name type="scientific">Kordia algicida OT-1</name>
    <dbReference type="NCBI Taxonomy" id="391587"/>
    <lineage>
        <taxon>Bacteria</taxon>
        <taxon>Pseudomonadati</taxon>
        <taxon>Bacteroidota</taxon>
        <taxon>Flavobacteriia</taxon>
        <taxon>Flavobacteriales</taxon>
        <taxon>Flavobacteriaceae</taxon>
        <taxon>Kordia</taxon>
    </lineage>
</organism>
<accession>A9DT34</accession>
<reference evidence="1 2" key="1">
    <citation type="journal article" date="2011" name="J. Bacteriol.">
        <title>Genome sequence of the algicidal bacterium Kordia algicida OT-1.</title>
        <authorList>
            <person name="Lee H.S."/>
            <person name="Kang S.G."/>
            <person name="Kwon K.K."/>
            <person name="Lee J.H."/>
            <person name="Kim S.J."/>
        </authorList>
    </citation>
    <scope>NUCLEOTIDE SEQUENCE [LARGE SCALE GENOMIC DNA]</scope>
    <source>
        <strain evidence="1 2">OT-1</strain>
    </source>
</reference>
<dbReference type="NCBIfam" id="NF038153">
    <property type="entry name" value="lant_leader_L1a"/>
    <property type="match status" value="1"/>
</dbReference>
<gene>
    <name evidence="1" type="ORF">KAOT1_17683</name>
</gene>
<sequence length="66" mass="7382">MKKKKLPNLKLSLKKKRISNLHDLRGGATKTANGGNETCYMSCVNFTKAKYCRVDKEPIGQEPANN</sequence>
<dbReference type="RefSeq" id="WP_007096071.1">
    <property type="nucleotide sequence ID" value="NZ_CP142125.1"/>
</dbReference>
<protein>
    <submittedName>
        <fullName evidence="1">Uncharacterized protein</fullName>
    </submittedName>
</protein>
<evidence type="ECO:0000313" key="2">
    <source>
        <dbReference type="Proteomes" id="UP000002945"/>
    </source>
</evidence>